<evidence type="ECO:0000256" key="2">
    <source>
        <dbReference type="ARBA" id="ARBA00022533"/>
    </source>
</evidence>
<evidence type="ECO:0000256" key="1">
    <source>
        <dbReference type="ARBA" id="ARBA00007648"/>
    </source>
</evidence>
<dbReference type="EC" id="3.1.4.-" evidence="10"/>
<dbReference type="SUPFAM" id="SSF109604">
    <property type="entry name" value="HD-domain/PDEase-like"/>
    <property type="match status" value="1"/>
</dbReference>
<feature type="domain" description="PDEase" evidence="11">
    <location>
        <begin position="362"/>
        <end position="685"/>
    </location>
</feature>
<dbReference type="GO" id="GO:0007165">
    <property type="term" value="P:signal transduction"/>
    <property type="evidence" value="ECO:0007669"/>
    <property type="project" value="InterPro"/>
</dbReference>
<evidence type="ECO:0000256" key="6">
    <source>
        <dbReference type="ARBA" id="ARBA00022801"/>
    </source>
</evidence>
<dbReference type="Gene3D" id="1.10.1300.10">
    <property type="entry name" value="3'5'-cyclic nucleotide phosphodiesterase, catalytic domain"/>
    <property type="match status" value="1"/>
</dbReference>
<name>B3S4Q2_TRIAD</name>
<dbReference type="SMART" id="SM00065">
    <property type="entry name" value="GAF"/>
    <property type="match status" value="2"/>
</dbReference>
<dbReference type="PRINTS" id="PR00387">
    <property type="entry name" value="PDIESTERASE1"/>
</dbReference>
<accession>B3S4Q2</accession>
<evidence type="ECO:0000256" key="7">
    <source>
        <dbReference type="PIRSR" id="PIRSR623088-1"/>
    </source>
</evidence>
<evidence type="ECO:0000256" key="4">
    <source>
        <dbReference type="ARBA" id="ARBA00022723"/>
    </source>
</evidence>
<dbReference type="InterPro" id="IPR023174">
    <property type="entry name" value="PDEase_CS"/>
</dbReference>
<feature type="active site" description="Proton donor" evidence="7">
    <location>
        <position position="438"/>
    </location>
</feature>
<dbReference type="OrthoDB" id="295473at2759"/>
<dbReference type="FunFam" id="1.10.1300.10:FF:000003">
    <property type="entry name" value="Phosphodiesterase"/>
    <property type="match status" value="1"/>
</dbReference>
<feature type="binding site" evidence="9">
    <location>
        <position position="478"/>
    </location>
    <ligand>
        <name>Zn(2+)</name>
        <dbReference type="ChEBI" id="CHEBI:29105"/>
        <label>1</label>
    </ligand>
</feature>
<dbReference type="KEGG" id="tad:TRIADDRAFT_50691"/>
<dbReference type="OMA" id="VDEDCSX"/>
<gene>
    <name evidence="12" type="ORF">TRIADDRAFT_50691</name>
</gene>
<evidence type="ECO:0000313" key="12">
    <source>
        <dbReference type="EMBL" id="EDV22124.1"/>
    </source>
</evidence>
<dbReference type="InParanoid" id="B3S4Q2"/>
<comment type="cofactor">
    <cofactor evidence="10">
        <name>a divalent metal cation</name>
        <dbReference type="ChEBI" id="CHEBI:60240"/>
    </cofactor>
    <text evidence="10">Binds 2 divalent metal cations per subunit. Site 1 may preferentially bind zinc ions, while site 2 has a preference for magnesium and/or manganese ions.</text>
</comment>
<organism evidence="12 13">
    <name type="scientific">Trichoplax adhaerens</name>
    <name type="common">Trichoplax reptans</name>
    <dbReference type="NCBI Taxonomy" id="10228"/>
    <lineage>
        <taxon>Eukaryota</taxon>
        <taxon>Metazoa</taxon>
        <taxon>Placozoa</taxon>
        <taxon>Uniplacotomia</taxon>
        <taxon>Trichoplacea</taxon>
        <taxon>Trichoplacidae</taxon>
        <taxon>Trichoplax</taxon>
    </lineage>
</organism>
<dbReference type="HOGENOM" id="CLU_006980_0_2_1"/>
<dbReference type="InterPro" id="IPR003607">
    <property type="entry name" value="HD/PDEase_dom"/>
</dbReference>
<dbReference type="InterPro" id="IPR002073">
    <property type="entry name" value="PDEase_catalytic_dom"/>
</dbReference>
<dbReference type="PhylomeDB" id="B3S4Q2"/>
<keyword evidence="13" id="KW-1185">Reference proteome</keyword>
<evidence type="ECO:0000256" key="5">
    <source>
        <dbReference type="ARBA" id="ARBA00022737"/>
    </source>
</evidence>
<dbReference type="Pfam" id="PF01590">
    <property type="entry name" value="GAF"/>
    <property type="match status" value="2"/>
</dbReference>
<comment type="similarity">
    <text evidence="1 10">Belongs to the cyclic nucleotide phosphodiesterase family.</text>
</comment>
<proteinExistence type="inferred from homology"/>
<keyword evidence="4 9" id="KW-0479">Metal-binding</keyword>
<dbReference type="CTD" id="6756492"/>
<dbReference type="AlphaFoldDB" id="B3S4Q2"/>
<dbReference type="GO" id="GO:0047555">
    <property type="term" value="F:3',5'-cyclic-GMP phosphodiesterase activity"/>
    <property type="evidence" value="ECO:0000318"/>
    <property type="project" value="GO_Central"/>
</dbReference>
<evidence type="ECO:0000259" key="11">
    <source>
        <dbReference type="PROSITE" id="PS51845"/>
    </source>
</evidence>
<dbReference type="EMBL" id="DS985250">
    <property type="protein sequence ID" value="EDV22124.1"/>
    <property type="molecule type" value="Genomic_DNA"/>
</dbReference>
<dbReference type="InterPro" id="IPR023088">
    <property type="entry name" value="PDEase"/>
</dbReference>
<dbReference type="eggNOG" id="KOG3689">
    <property type="taxonomic scope" value="Eukaryota"/>
</dbReference>
<feature type="binding site" evidence="9">
    <location>
        <position position="442"/>
    </location>
    <ligand>
        <name>Zn(2+)</name>
        <dbReference type="ChEBI" id="CHEBI:29105"/>
        <label>1</label>
    </ligand>
</feature>
<dbReference type="GeneID" id="6756492"/>
<dbReference type="InterPro" id="IPR003018">
    <property type="entry name" value="GAF"/>
</dbReference>
<dbReference type="Proteomes" id="UP000009022">
    <property type="component" value="Unassembled WGS sequence"/>
</dbReference>
<feature type="binding site" evidence="9">
    <location>
        <position position="479"/>
    </location>
    <ligand>
        <name>Zn(2+)</name>
        <dbReference type="ChEBI" id="CHEBI:29105"/>
        <label>1</label>
    </ligand>
</feature>
<dbReference type="RefSeq" id="XP_002115279.1">
    <property type="nucleotide sequence ID" value="XM_002115243.1"/>
</dbReference>
<evidence type="ECO:0000256" key="8">
    <source>
        <dbReference type="PIRSR" id="PIRSR623088-2"/>
    </source>
</evidence>
<keyword evidence="3" id="KW-0140">cGMP</keyword>
<dbReference type="PROSITE" id="PS51845">
    <property type="entry name" value="PDEASE_I_2"/>
    <property type="match status" value="1"/>
</dbReference>
<feature type="binding site" evidence="8">
    <location>
        <position position="589"/>
    </location>
    <ligand>
        <name>AMP</name>
        <dbReference type="ChEBI" id="CHEBI:456215"/>
    </ligand>
</feature>
<dbReference type="STRING" id="10228.B3S4Q2"/>
<evidence type="ECO:0000256" key="10">
    <source>
        <dbReference type="RuleBase" id="RU363067"/>
    </source>
</evidence>
<evidence type="ECO:0000313" key="13">
    <source>
        <dbReference type="Proteomes" id="UP000009022"/>
    </source>
</evidence>
<dbReference type="GO" id="GO:0046872">
    <property type="term" value="F:metal ion binding"/>
    <property type="evidence" value="ECO:0007669"/>
    <property type="project" value="UniProtKB-KW"/>
</dbReference>
<sequence>MLLNEKELLLELVKDIANDLDVTSLCHKILQNVSILVNADRCSLFLVRGRGIDRYLEAKVFDVNCDSRVDIFEKRTPIRVPWGSGIVGYTAKTGEILNIPDAYKDPRFNKGIDVETGYRTRSILCVPIANNYNEIIGVAQVINKMTNREDHFTKRDEQIFSTYLTFCAIGIQNAELFEKNAMEMRRNQVLLELARIIFEEQSTLPNMVHQILIQTKSLFSCEYCSVLMLNSSGKDFSQTFDTESTAVAANGDKAGDRNMLNIRDVSTDERFDPSEDIATGFKTKTILCAPIRTNQRLLGAMQLINKSNGSNYFEIEDENLFEAFAIYVGIAIYNSKMYDDVCKAMAKQAVALEVLSYHATASTNEAIALATEPIPPPVNYQLRELSFDDMTLSDYETVKATLSMFRDLQFTTKGAMDYQTLCRWTLSIKKNYRNVAYHNWRHAFNVAQTMYRIFQAKEFGGLLNDLEKLSLLVACLCHDLDHRGTNNAFQLKTQSALAHLYSTSTMEHHHFDHCIMILNSEGNNIFAQLTPSQYSSVVKMLEHAILATDLALHFRHRKEFISKIASRSTDWSDPNNRMLLRAMMMTACDLAAITKPWEVEQRVAELVTNEYFEQGDLEREQLNVTPSDLMNRDRKDRLPQMQVDFIDSICDELYKAFADISPSLRPMYDRLMDNRREWTNLMSLSDKDN</sequence>
<feature type="binding site" evidence="9">
    <location>
        <position position="479"/>
    </location>
    <ligand>
        <name>Zn(2+)</name>
        <dbReference type="ChEBI" id="CHEBI:29105"/>
        <label>2</label>
    </ligand>
</feature>
<dbReference type="PROSITE" id="PS00126">
    <property type="entry name" value="PDEASE_I_1"/>
    <property type="match status" value="1"/>
</dbReference>
<keyword evidence="6 10" id="KW-0378">Hydrolase</keyword>
<dbReference type="InterPro" id="IPR029016">
    <property type="entry name" value="GAF-like_dom_sf"/>
</dbReference>
<dbReference type="InterPro" id="IPR036971">
    <property type="entry name" value="PDEase_catalytic_dom_sf"/>
</dbReference>
<evidence type="ECO:0000256" key="3">
    <source>
        <dbReference type="ARBA" id="ARBA00022535"/>
    </source>
</evidence>
<dbReference type="SUPFAM" id="SSF55781">
    <property type="entry name" value="GAF domain-like"/>
    <property type="match status" value="2"/>
</dbReference>
<dbReference type="PANTHER" id="PTHR11347">
    <property type="entry name" value="CYCLIC NUCLEOTIDE PHOSPHODIESTERASE"/>
    <property type="match status" value="1"/>
</dbReference>
<feature type="binding site" evidence="8">
    <location>
        <begin position="438"/>
        <end position="442"/>
    </location>
    <ligand>
        <name>AMP</name>
        <dbReference type="ChEBI" id="CHEBI:456215"/>
    </ligand>
</feature>
<feature type="binding site" evidence="8">
    <location>
        <position position="479"/>
    </location>
    <ligand>
        <name>AMP</name>
        <dbReference type="ChEBI" id="CHEBI:456215"/>
    </ligand>
</feature>
<reference evidence="12 13" key="1">
    <citation type="journal article" date="2008" name="Nature">
        <title>The Trichoplax genome and the nature of placozoans.</title>
        <authorList>
            <person name="Srivastava M."/>
            <person name="Begovic E."/>
            <person name="Chapman J."/>
            <person name="Putnam N.H."/>
            <person name="Hellsten U."/>
            <person name="Kawashima T."/>
            <person name="Kuo A."/>
            <person name="Mitros T."/>
            <person name="Salamov A."/>
            <person name="Carpenter M.L."/>
            <person name="Signorovitch A.Y."/>
            <person name="Moreno M.A."/>
            <person name="Kamm K."/>
            <person name="Grimwood J."/>
            <person name="Schmutz J."/>
            <person name="Shapiro H."/>
            <person name="Grigoriev I.V."/>
            <person name="Buss L.W."/>
            <person name="Schierwater B."/>
            <person name="Dellaporta S.L."/>
            <person name="Rokhsar D.S."/>
        </authorList>
    </citation>
    <scope>NUCLEOTIDE SEQUENCE [LARGE SCALE GENOMIC DNA]</scope>
    <source>
        <strain evidence="12 13">Grell-BS-1999</strain>
    </source>
</reference>
<dbReference type="CDD" id="cd00077">
    <property type="entry name" value="HDc"/>
    <property type="match status" value="1"/>
</dbReference>
<dbReference type="FunFam" id="3.30.450.40:FF:000004">
    <property type="entry name" value="Phosphodiesterase"/>
    <property type="match status" value="1"/>
</dbReference>
<protein>
    <recommendedName>
        <fullName evidence="10">Phosphodiesterase</fullName>
        <ecNumber evidence="10">3.1.4.-</ecNumber>
    </recommendedName>
</protein>
<feature type="binding site" evidence="8">
    <location>
        <position position="642"/>
    </location>
    <ligand>
        <name>AMP</name>
        <dbReference type="ChEBI" id="CHEBI:456215"/>
    </ligand>
</feature>
<dbReference type="GO" id="GO:0141162">
    <property type="term" value="P:negative regulation of cAMP/PKA signal transduction"/>
    <property type="evidence" value="ECO:0000318"/>
    <property type="project" value="GO_Central"/>
</dbReference>
<evidence type="ECO:0000256" key="9">
    <source>
        <dbReference type="PIRSR" id="PIRSR623088-3"/>
    </source>
</evidence>
<dbReference type="Gene3D" id="3.30.450.40">
    <property type="match status" value="2"/>
</dbReference>
<dbReference type="Pfam" id="PF00233">
    <property type="entry name" value="PDEase_I"/>
    <property type="match status" value="1"/>
</dbReference>
<dbReference type="GO" id="GO:0004115">
    <property type="term" value="F:3',5'-cyclic-AMP phosphodiesterase activity"/>
    <property type="evidence" value="ECO:0000318"/>
    <property type="project" value="GO_Central"/>
</dbReference>
<feature type="binding site" evidence="9">
    <location>
        <position position="589"/>
    </location>
    <ligand>
        <name>Zn(2+)</name>
        <dbReference type="ChEBI" id="CHEBI:29105"/>
        <label>1</label>
    </ligand>
</feature>
<keyword evidence="2" id="KW-0021">Allosteric enzyme</keyword>
<dbReference type="SMART" id="SM00471">
    <property type="entry name" value="HDc"/>
    <property type="match status" value="1"/>
</dbReference>
<keyword evidence="5" id="KW-0677">Repeat</keyword>